<keyword evidence="2" id="KW-0808">Transferase</keyword>
<proteinExistence type="predicted"/>
<evidence type="ECO:0000256" key="6">
    <source>
        <dbReference type="ARBA" id="ARBA00023277"/>
    </source>
</evidence>
<dbReference type="InterPro" id="IPR011914">
    <property type="entry name" value="RfaE_dom_II"/>
</dbReference>
<dbReference type="SUPFAM" id="SSF52374">
    <property type="entry name" value="Nucleotidylyl transferase"/>
    <property type="match status" value="1"/>
</dbReference>
<sequence>MEPVNIITPKNIKAELSRLKAESKKIIFTNGCFDIIHAGHISYLKEAKALGDILIVGLNSDESVRRLKGKDRPIVNERDRAYVLANLKPVDYVILFDEDTPCELIKEIKPDVLVKGGDYEGKSIAGSDIVEASGGKTVLINFIMGKSTSEIIKKIKS</sequence>
<dbReference type="EC" id="2.7.7.70" evidence="1"/>
<dbReference type="PANTHER" id="PTHR43793">
    <property type="entry name" value="FAD SYNTHASE"/>
    <property type="match status" value="1"/>
</dbReference>
<evidence type="ECO:0000256" key="1">
    <source>
        <dbReference type="ARBA" id="ARBA00012519"/>
    </source>
</evidence>
<evidence type="ECO:0000259" key="8">
    <source>
        <dbReference type="Pfam" id="PF01467"/>
    </source>
</evidence>
<dbReference type="PANTHER" id="PTHR43793:SF2">
    <property type="entry name" value="BIFUNCTIONAL PROTEIN HLDE"/>
    <property type="match status" value="1"/>
</dbReference>
<dbReference type="AlphaFoldDB" id="A0A520X5U6"/>
<evidence type="ECO:0000256" key="2">
    <source>
        <dbReference type="ARBA" id="ARBA00022679"/>
    </source>
</evidence>
<evidence type="ECO:0000256" key="5">
    <source>
        <dbReference type="ARBA" id="ARBA00022840"/>
    </source>
</evidence>
<feature type="domain" description="Cytidyltransferase-like" evidence="8">
    <location>
        <begin position="28"/>
        <end position="120"/>
    </location>
</feature>
<keyword evidence="4" id="KW-0547">Nucleotide-binding</keyword>
<evidence type="ECO:0000256" key="4">
    <source>
        <dbReference type="ARBA" id="ARBA00022741"/>
    </source>
</evidence>
<dbReference type="NCBIfam" id="TIGR00125">
    <property type="entry name" value="cyt_tran_rel"/>
    <property type="match status" value="1"/>
</dbReference>
<keyword evidence="6" id="KW-0119">Carbohydrate metabolism</keyword>
<dbReference type="InterPro" id="IPR004821">
    <property type="entry name" value="Cyt_trans-like"/>
</dbReference>
<reference evidence="9 10" key="1">
    <citation type="submission" date="2019-01" db="EMBL/GenBank/DDBJ databases">
        <title>Insights into ecological role of a new deltaproteobacterial order Candidatus Sinidesulfobacterales (Sva0485) by metagenomics and metatranscriptomics.</title>
        <authorList>
            <person name="Tan S."/>
            <person name="Liu J."/>
            <person name="Fang Y."/>
            <person name="Hedlund B."/>
            <person name="Lian Z.-H."/>
            <person name="Huang L.-Y."/>
            <person name="Li J.-T."/>
            <person name="Huang L.-N."/>
            <person name="Li W.-J."/>
            <person name="Jiang H.-C."/>
            <person name="Dong H.-L."/>
            <person name="Shu W.-S."/>
        </authorList>
    </citation>
    <scope>NUCLEOTIDE SEQUENCE [LARGE SCALE GENOMIC DNA]</scope>
    <source>
        <strain evidence="9">AP4</strain>
    </source>
</reference>
<dbReference type="GO" id="GO:0005975">
    <property type="term" value="P:carbohydrate metabolic process"/>
    <property type="evidence" value="ECO:0007669"/>
    <property type="project" value="InterPro"/>
</dbReference>
<gene>
    <name evidence="9" type="primary">rfaE2</name>
    <name evidence="9" type="ORF">EVJ48_10315</name>
</gene>
<keyword evidence="3 9" id="KW-0548">Nucleotidyltransferase</keyword>
<evidence type="ECO:0000313" key="10">
    <source>
        <dbReference type="Proteomes" id="UP000322454"/>
    </source>
</evidence>
<dbReference type="NCBIfam" id="TIGR02199">
    <property type="entry name" value="rfaE_dom_II"/>
    <property type="match status" value="1"/>
</dbReference>
<comment type="catalytic activity">
    <reaction evidence="7">
        <text>D-glycero-beta-D-manno-heptose 1-phosphate + ATP + H(+) = ADP-D-glycero-beta-D-manno-heptose + diphosphate</text>
        <dbReference type="Rhea" id="RHEA:27465"/>
        <dbReference type="ChEBI" id="CHEBI:15378"/>
        <dbReference type="ChEBI" id="CHEBI:30616"/>
        <dbReference type="ChEBI" id="CHEBI:33019"/>
        <dbReference type="ChEBI" id="CHEBI:59967"/>
        <dbReference type="ChEBI" id="CHEBI:61593"/>
        <dbReference type="EC" id="2.7.7.70"/>
    </reaction>
</comment>
<dbReference type="EMBL" id="SHMQ01000064">
    <property type="protein sequence ID" value="RZV36532.1"/>
    <property type="molecule type" value="Genomic_DNA"/>
</dbReference>
<organism evidence="9 10">
    <name type="scientific">Candidatus Acidulodesulfobacterium acidiphilum</name>
    <dbReference type="NCBI Taxonomy" id="2597224"/>
    <lineage>
        <taxon>Bacteria</taxon>
        <taxon>Deltaproteobacteria</taxon>
        <taxon>Candidatus Acidulodesulfobacterales</taxon>
        <taxon>Candidatus Acidulodesulfobacterium</taxon>
    </lineage>
</organism>
<dbReference type="Proteomes" id="UP000322454">
    <property type="component" value="Unassembled WGS sequence"/>
</dbReference>
<dbReference type="Gene3D" id="3.40.50.620">
    <property type="entry name" value="HUPs"/>
    <property type="match status" value="1"/>
</dbReference>
<dbReference type="Pfam" id="PF01467">
    <property type="entry name" value="CTP_transf_like"/>
    <property type="match status" value="1"/>
</dbReference>
<keyword evidence="5" id="KW-0067">ATP-binding</keyword>
<name>A0A520X5U6_9DELT</name>
<dbReference type="GO" id="GO:0016779">
    <property type="term" value="F:nucleotidyltransferase activity"/>
    <property type="evidence" value="ECO:0007669"/>
    <property type="project" value="UniProtKB-KW"/>
</dbReference>
<dbReference type="InterPro" id="IPR050385">
    <property type="entry name" value="Archaeal_FAD_synthase"/>
</dbReference>
<accession>A0A520X5U6</accession>
<dbReference type="InterPro" id="IPR014729">
    <property type="entry name" value="Rossmann-like_a/b/a_fold"/>
</dbReference>
<comment type="caution">
    <text evidence="9">The sequence shown here is derived from an EMBL/GenBank/DDBJ whole genome shotgun (WGS) entry which is preliminary data.</text>
</comment>
<protein>
    <recommendedName>
        <fullName evidence="1">D-glycero-beta-D-manno-heptose 1-phosphate adenylyltransferase</fullName>
        <ecNumber evidence="1">2.7.7.70</ecNumber>
    </recommendedName>
</protein>
<evidence type="ECO:0000313" key="9">
    <source>
        <dbReference type="EMBL" id="RZV36532.1"/>
    </source>
</evidence>
<dbReference type="GO" id="GO:0016773">
    <property type="term" value="F:phosphotransferase activity, alcohol group as acceptor"/>
    <property type="evidence" value="ECO:0007669"/>
    <property type="project" value="InterPro"/>
</dbReference>
<dbReference type="GO" id="GO:0005524">
    <property type="term" value="F:ATP binding"/>
    <property type="evidence" value="ECO:0007669"/>
    <property type="project" value="UniProtKB-KW"/>
</dbReference>
<evidence type="ECO:0000256" key="7">
    <source>
        <dbReference type="ARBA" id="ARBA00047428"/>
    </source>
</evidence>
<evidence type="ECO:0000256" key="3">
    <source>
        <dbReference type="ARBA" id="ARBA00022695"/>
    </source>
</evidence>